<dbReference type="RefSeq" id="WP_155051563.1">
    <property type="nucleotide sequence ID" value="NZ_BAAAIB010000007.1"/>
</dbReference>
<comment type="caution">
    <text evidence="2">The sequence shown here is derived from an EMBL/GenBank/DDBJ whole genome shotgun (WGS) entry which is preliminary data.</text>
</comment>
<reference evidence="2 3" key="1">
    <citation type="submission" date="2019-11" db="EMBL/GenBank/DDBJ databases">
        <title>Agromyces kandeliae sp. nov., isolated from mangrove soil.</title>
        <authorList>
            <person name="Wang R."/>
        </authorList>
    </citation>
    <scope>NUCLEOTIDE SEQUENCE [LARGE SCALE GENOMIC DNA]</scope>
    <source>
        <strain evidence="2 3">JCM 11433</strain>
    </source>
</reference>
<feature type="transmembrane region" description="Helical" evidence="1">
    <location>
        <begin position="88"/>
        <end position="108"/>
    </location>
</feature>
<evidence type="ECO:0000313" key="2">
    <source>
        <dbReference type="EMBL" id="MTH68512.1"/>
    </source>
</evidence>
<feature type="transmembrane region" description="Helical" evidence="1">
    <location>
        <begin position="12"/>
        <end position="33"/>
    </location>
</feature>
<dbReference type="Proteomes" id="UP000433071">
    <property type="component" value="Unassembled WGS sequence"/>
</dbReference>
<accession>A0A6I3M8R7</accession>
<keyword evidence="3" id="KW-1185">Reference proteome</keyword>
<keyword evidence="1" id="KW-0472">Membrane</keyword>
<keyword evidence="1" id="KW-0812">Transmembrane</keyword>
<dbReference type="OrthoDB" id="9848891at2"/>
<proteinExistence type="predicted"/>
<feature type="transmembrane region" description="Helical" evidence="1">
    <location>
        <begin position="114"/>
        <end position="135"/>
    </location>
</feature>
<protein>
    <submittedName>
        <fullName evidence="2">Uncharacterized protein</fullName>
    </submittedName>
</protein>
<name>A0A6I3M8R7_9MICO</name>
<organism evidence="2 3">
    <name type="scientific">Agromyces bracchium</name>
    <dbReference type="NCBI Taxonomy" id="88376"/>
    <lineage>
        <taxon>Bacteria</taxon>
        <taxon>Bacillati</taxon>
        <taxon>Actinomycetota</taxon>
        <taxon>Actinomycetes</taxon>
        <taxon>Micrococcales</taxon>
        <taxon>Microbacteriaceae</taxon>
        <taxon>Agromyces</taxon>
    </lineage>
</organism>
<gene>
    <name evidence="2" type="ORF">GJ743_09040</name>
</gene>
<evidence type="ECO:0000256" key="1">
    <source>
        <dbReference type="SAM" id="Phobius"/>
    </source>
</evidence>
<evidence type="ECO:0000313" key="3">
    <source>
        <dbReference type="Proteomes" id="UP000433071"/>
    </source>
</evidence>
<dbReference type="EMBL" id="WMLB01000022">
    <property type="protein sequence ID" value="MTH68512.1"/>
    <property type="molecule type" value="Genomic_DNA"/>
</dbReference>
<dbReference type="AlphaFoldDB" id="A0A6I3M8R7"/>
<keyword evidence="1" id="KW-1133">Transmembrane helix</keyword>
<sequence>METGATAVGTAVIPIVVAVLTIVGAVVSTRIGAGRDDLRRAEQLTAVLAGMSPSPERDLVEQVRDDHASAYALRASAPRHPGLRLASLIAEASGIAVVLIGAVYVLLAPGFQPWFWATYVVGAALVAVGLGLGYARTERQRDWIASERDRRHLPPPAGTR</sequence>